<dbReference type="EMBL" id="BAAAGF010000002">
    <property type="protein sequence ID" value="GAA0743368.1"/>
    <property type="molecule type" value="Genomic_DNA"/>
</dbReference>
<evidence type="ECO:0008006" key="3">
    <source>
        <dbReference type="Google" id="ProtNLM"/>
    </source>
</evidence>
<proteinExistence type="predicted"/>
<name>A0ABN1JNF0_9FLAO</name>
<evidence type="ECO:0000313" key="2">
    <source>
        <dbReference type="Proteomes" id="UP001500736"/>
    </source>
</evidence>
<comment type="caution">
    <text evidence="1">The sequence shown here is derived from an EMBL/GenBank/DDBJ whole genome shotgun (WGS) entry which is preliminary data.</text>
</comment>
<dbReference type="InterPro" id="IPR029068">
    <property type="entry name" value="Glyas_Bleomycin-R_OHBP_Dase"/>
</dbReference>
<accession>A0ABN1JNF0</accession>
<dbReference type="Gene3D" id="3.10.180.10">
    <property type="entry name" value="2,3-Dihydroxybiphenyl 1,2-Dioxygenase, domain 1"/>
    <property type="match status" value="1"/>
</dbReference>
<protein>
    <recommendedName>
        <fullName evidence="3">Glyoxalase</fullName>
    </recommendedName>
</protein>
<dbReference type="SUPFAM" id="SSF54593">
    <property type="entry name" value="Glyoxalase/Bleomycin resistance protein/Dihydroxybiphenyl dioxygenase"/>
    <property type="match status" value="1"/>
</dbReference>
<gene>
    <name evidence="1" type="ORF">GCM10009431_16440</name>
</gene>
<sequence>MKIRELSLFCLDLNAEKAFYNNTLGFPITNESANSFTIKIGWSKLSFIKSSIQHKYHYCFLIPSNKLNEAFNWLEKKTKILEIEPNKKIQNFQSWNAYSFYFYDANGNIAEFIVRKDLKNDTKDSFSINDVLCVNEIGIPTTNIQKYNDLLVEKMNSPFWKGNTISFGTNGSQEGLFLLPNYKKRSKWFPTDISIKPSPFNALIENNNFFYKMNFLNESLIIKKND</sequence>
<evidence type="ECO:0000313" key="1">
    <source>
        <dbReference type="EMBL" id="GAA0743368.1"/>
    </source>
</evidence>
<reference evidence="1 2" key="1">
    <citation type="journal article" date="2019" name="Int. J. Syst. Evol. Microbiol.">
        <title>The Global Catalogue of Microorganisms (GCM) 10K type strain sequencing project: providing services to taxonomists for standard genome sequencing and annotation.</title>
        <authorList>
            <consortium name="The Broad Institute Genomics Platform"/>
            <consortium name="The Broad Institute Genome Sequencing Center for Infectious Disease"/>
            <person name="Wu L."/>
            <person name="Ma J."/>
        </authorList>
    </citation>
    <scope>NUCLEOTIDE SEQUENCE [LARGE SCALE GENOMIC DNA]</scope>
    <source>
        <strain evidence="1 2">JCM 15976</strain>
    </source>
</reference>
<dbReference type="RefSeq" id="WP_343797357.1">
    <property type="nucleotide sequence ID" value="NZ_BAAAGF010000002.1"/>
</dbReference>
<keyword evidence="2" id="KW-1185">Reference proteome</keyword>
<organism evidence="1 2">
    <name type="scientific">Gaetbulibacter jejuensis</name>
    <dbReference type="NCBI Taxonomy" id="584607"/>
    <lineage>
        <taxon>Bacteria</taxon>
        <taxon>Pseudomonadati</taxon>
        <taxon>Bacteroidota</taxon>
        <taxon>Flavobacteriia</taxon>
        <taxon>Flavobacteriales</taxon>
        <taxon>Flavobacteriaceae</taxon>
        <taxon>Gaetbulibacter</taxon>
    </lineage>
</organism>
<dbReference type="Proteomes" id="UP001500736">
    <property type="component" value="Unassembled WGS sequence"/>
</dbReference>